<evidence type="ECO:0000256" key="1">
    <source>
        <dbReference type="SAM" id="MobiDB-lite"/>
    </source>
</evidence>
<keyword evidence="2" id="KW-1133">Transmembrane helix</keyword>
<sequence>ATETGGKVTATDWQVGVALGLTSLLGIGLLELTIALKQRAAGGRSAAEIRQSLIRRICYPRLSAQAAAIAAARGIDAEAAWRAAWIDRYGIGPDSTRRERRTARKILARQRKADRRAAKAGALSIDGDTIVRRAGERPEPTIPAPPVSADDERPPGERPELERPVTARDPQVREWAVSSEAAEGIAAMEEWLSAQASAPGTLRELPPGERPDGERAEGERSPEDSVSAQDRPTRERPKRRLRRKVSARDDDAQDEAARRLEAVRNLLSAQPDMSGADIATALSIPPSTARRLRARVLRERKGGGER</sequence>
<keyword evidence="2" id="KW-0472">Membrane</keyword>
<proteinExistence type="predicted"/>
<organism evidence="3 4">
    <name type="scientific">Thermomonospora echinospora</name>
    <dbReference type="NCBI Taxonomy" id="1992"/>
    <lineage>
        <taxon>Bacteria</taxon>
        <taxon>Bacillati</taxon>
        <taxon>Actinomycetota</taxon>
        <taxon>Actinomycetes</taxon>
        <taxon>Streptosporangiales</taxon>
        <taxon>Thermomonosporaceae</taxon>
        <taxon>Thermomonospora</taxon>
    </lineage>
</organism>
<keyword evidence="4" id="KW-1185">Reference proteome</keyword>
<accession>A0A1H6ECH8</accession>
<name>A0A1H6ECH8_9ACTN</name>
<feature type="compositionally biased region" description="Basic and acidic residues" evidence="1">
    <location>
        <begin position="129"/>
        <end position="139"/>
    </location>
</feature>
<reference evidence="4" key="1">
    <citation type="submission" date="2016-10" db="EMBL/GenBank/DDBJ databases">
        <authorList>
            <person name="Varghese N."/>
            <person name="Submissions S."/>
        </authorList>
    </citation>
    <scope>NUCLEOTIDE SEQUENCE [LARGE SCALE GENOMIC DNA]</scope>
    <source>
        <strain evidence="4">DSM 43163</strain>
    </source>
</reference>
<evidence type="ECO:0000256" key="2">
    <source>
        <dbReference type="SAM" id="Phobius"/>
    </source>
</evidence>
<feature type="compositionally biased region" description="Basic and acidic residues" evidence="1">
    <location>
        <begin position="206"/>
        <end position="223"/>
    </location>
</feature>
<evidence type="ECO:0000313" key="3">
    <source>
        <dbReference type="EMBL" id="SEG94973.1"/>
    </source>
</evidence>
<evidence type="ECO:0008006" key="5">
    <source>
        <dbReference type="Google" id="ProtNLM"/>
    </source>
</evidence>
<feature type="compositionally biased region" description="Basic residues" evidence="1">
    <location>
        <begin position="236"/>
        <end position="245"/>
    </location>
</feature>
<feature type="transmembrane region" description="Helical" evidence="2">
    <location>
        <begin position="15"/>
        <end position="36"/>
    </location>
</feature>
<dbReference type="AlphaFoldDB" id="A0A1H6ECH8"/>
<dbReference type="EMBL" id="FNVO01000057">
    <property type="protein sequence ID" value="SEG94973.1"/>
    <property type="molecule type" value="Genomic_DNA"/>
</dbReference>
<evidence type="ECO:0000313" key="4">
    <source>
        <dbReference type="Proteomes" id="UP000236723"/>
    </source>
</evidence>
<dbReference type="Proteomes" id="UP000236723">
    <property type="component" value="Unassembled WGS sequence"/>
</dbReference>
<gene>
    <name evidence="3" type="ORF">SAMN04489712_1571</name>
</gene>
<feature type="compositionally biased region" description="Basic and acidic residues" evidence="1">
    <location>
        <begin position="150"/>
        <end position="172"/>
    </location>
</feature>
<feature type="compositionally biased region" description="Basic and acidic residues" evidence="1">
    <location>
        <begin position="246"/>
        <end position="256"/>
    </location>
</feature>
<keyword evidence="2" id="KW-0812">Transmembrane</keyword>
<feature type="region of interest" description="Disordered" evidence="1">
    <location>
        <begin position="127"/>
        <end position="256"/>
    </location>
</feature>
<feature type="non-terminal residue" evidence="3">
    <location>
        <position position="1"/>
    </location>
</feature>
<protein>
    <recommendedName>
        <fullName evidence="5">Homeodomain-like domain-containing protein</fullName>
    </recommendedName>
</protein>